<dbReference type="InterPro" id="IPR041267">
    <property type="entry name" value="NLRP_HD2"/>
</dbReference>
<evidence type="ECO:0000259" key="12">
    <source>
        <dbReference type="PROSITE" id="PS50089"/>
    </source>
</evidence>
<feature type="domain" description="NACHT" evidence="13">
    <location>
        <begin position="262"/>
        <end position="396"/>
    </location>
</feature>
<dbReference type="Pfam" id="PF15227">
    <property type="entry name" value="zf-C3HC4_4"/>
    <property type="match status" value="1"/>
</dbReference>
<dbReference type="InterPro" id="IPR029495">
    <property type="entry name" value="NACHT-assoc"/>
</dbReference>
<keyword evidence="2" id="KW-0963">Cytoplasm</keyword>
<dbReference type="InterPro" id="IPR051261">
    <property type="entry name" value="NLR"/>
</dbReference>
<dbReference type="SMART" id="SM00184">
    <property type="entry name" value="RING"/>
    <property type="match status" value="1"/>
</dbReference>
<evidence type="ECO:0000256" key="4">
    <source>
        <dbReference type="ARBA" id="ARBA00022723"/>
    </source>
</evidence>
<evidence type="ECO:0000256" key="6">
    <source>
        <dbReference type="ARBA" id="ARBA00022741"/>
    </source>
</evidence>
<dbReference type="InterPro" id="IPR013083">
    <property type="entry name" value="Znf_RING/FYVE/PHD"/>
</dbReference>
<keyword evidence="9" id="KW-0067">ATP-binding</keyword>
<evidence type="ECO:0000256" key="10">
    <source>
        <dbReference type="PROSITE-ProRule" id="PRU00175"/>
    </source>
</evidence>
<keyword evidence="14" id="KW-1185">Reference proteome</keyword>
<dbReference type="GeneID" id="114452823"/>
<dbReference type="InterPro" id="IPR001611">
    <property type="entry name" value="Leu-rich_rpt"/>
</dbReference>
<dbReference type="Gene3D" id="3.30.40.10">
    <property type="entry name" value="Zinc/RING finger domain, C3HC4 (zinc finger)"/>
    <property type="match status" value="1"/>
</dbReference>
<dbReference type="PROSITE" id="PS50837">
    <property type="entry name" value="NACHT"/>
    <property type="match status" value="2"/>
</dbReference>
<dbReference type="SMART" id="SM00368">
    <property type="entry name" value="LRR_RI"/>
    <property type="match status" value="24"/>
</dbReference>
<dbReference type="Pfam" id="PF17776">
    <property type="entry name" value="NLRC4_HD2"/>
    <property type="match status" value="2"/>
</dbReference>
<dbReference type="InParanoid" id="A0A6P7KEL5"/>
<keyword evidence="7 10" id="KW-0863">Zinc-finger</keyword>
<accession>A0A6P7KEL5</accession>
<dbReference type="InterPro" id="IPR017907">
    <property type="entry name" value="Znf_RING_CS"/>
</dbReference>
<evidence type="ECO:0000256" key="11">
    <source>
        <dbReference type="SAM" id="MobiDB-lite"/>
    </source>
</evidence>
<evidence type="ECO:0000256" key="7">
    <source>
        <dbReference type="ARBA" id="ARBA00022771"/>
    </source>
</evidence>
<dbReference type="Gene3D" id="3.80.10.10">
    <property type="entry name" value="Ribonuclease Inhibitor"/>
    <property type="match status" value="5"/>
</dbReference>
<name>A0A6P7KEL5_9TELE</name>
<keyword evidence="4" id="KW-0479">Metal-binding</keyword>
<feature type="domain" description="NACHT" evidence="13">
    <location>
        <begin position="1210"/>
        <end position="1344"/>
    </location>
</feature>
<evidence type="ECO:0000256" key="3">
    <source>
        <dbReference type="ARBA" id="ARBA00022614"/>
    </source>
</evidence>
<dbReference type="PROSITE" id="PS00518">
    <property type="entry name" value="ZF_RING_1"/>
    <property type="match status" value="1"/>
</dbReference>
<evidence type="ECO:0000313" key="15">
    <source>
        <dbReference type="RefSeq" id="XP_028288078.1"/>
    </source>
</evidence>
<dbReference type="InterPro" id="IPR001841">
    <property type="entry name" value="Znf_RING"/>
</dbReference>
<feature type="domain" description="RING-type" evidence="12">
    <location>
        <begin position="1067"/>
        <end position="1109"/>
    </location>
</feature>
<dbReference type="Proteomes" id="UP000515145">
    <property type="component" value="Chromosome 20"/>
</dbReference>
<dbReference type="SMART" id="SM01288">
    <property type="entry name" value="FISNA"/>
    <property type="match status" value="2"/>
</dbReference>
<sequence length="2322" mass="258738">MDDCVEEEEGRAGPPGSICESMRSDWSKDLPPPLFSAEPGSSDPRHRGPGSICESMRSDRSKDLPPPLFSAEPGSSDPRHRGPGSICESMRSDRSKDLPPPLFSAEPGSSDPRHRGPGSICESMRSDRSKDLPPPLFSAEPGSSDPKKRKRSDVCEDEQLPRSKRRHGQADVGLQQVLEEHKVSLRRRCEHVTEGTDETGSGTLLNRVYTELYITEGQSEEVQTQHEIRQLETASKMETLHETPIRCQDIFKASADQQTAIRVVLTNGVAGVGKTFSVQKFSLDWAEGSENQDVSVVVLLSFRELNLIRDEQHSLLTLLHVFHPTLQKVTAEQLAVCKPLFIFDGLDESRLSLDFSSSQRLSDVTQKSSVHVLLTNLIQGNLLPSALVWITSRPAAANQIPPECVDRLTEVRGFTDAQKEEYFRRRFSDEELSSRILSHIQTSRSLHIMCAVPVFCWITATVLEHMLTTEQRGELPKTLTDMYSHFLLVQTIRKKHKYHEGHETSPQELTKADREVLLKLGRLAFEHLEKGNIMFYQEDLELCGLDVTEASVFSGVCTQIFKRESVIFQKTVYCFVHLSVQEFLAAVYMFHCYTNRNTEPLRGFMQDSKQTKKKDPQISSLDDFLKKVMEKSLQSKKGHLDLFVRFLYGLSLQSNQRLLGGLLGQTETSPETIQTVINNLKKMNTYKISPDRSINIFHCLMEMKDLSVHQEIQEFLQSGTRSKKKLPDIHCSALAYMLQMSEEVLEELDLEKYNTTEEGRQRLIPAVRNCRKARLSNCGLPETHCEVVASALKSNHSHLTELDLSRIKLQDSGVEQLCSGLQSPHCRLQTLKLESCSLSEISCASLASALKSNPSHLTYLAIDGNDVQDSVMEQLCGFLQSPDCRLQTLRLENCSLSESSCASLASALKSNPSHLTHLDLSWNKNLQDSGVKQLCGFLQSPDCRLQTLRHRGPGSICESMRSDRSKDLPPPLFSAEPGSSDPRHRGPGSTCESMRSDWSKDLLPPLFSAEPGSSDPRHTAESAGSICESLRSDRSKDLLPPAFSGEPGPSDPQERKRSDVCEDLSCCALCLDVLKDPVSTSCGHWFCRQCISSYWDRSASSGESSCPQCGQRSRSRQTDVGLQQVLEEHKVSLRRRCEHVTEGTDETGSGTLLNRVYTELYITEGQSEEVQTQHEVRQLETASKMETLHETPIRCQDIFKASADQQTAIRVVLTNGVAGVGKTFSVQKFSLDWAEGSENQGVSVVVLLSFRELNLIRDEQHSLLTLLHVFHPTLQKVTAEQLAACKLLFIFDGLDESRLSLDFSSSQRLSDVTQKSSVHVLLTNLIQGNLLPSALVWITSRPAAANQIPPACVDRLTEVRGFTDAQKEEYFRRRFSDEELSSRILSHIQTSRSLHIMCAVPVFCWITATVLEHMWTTEQKGELPKTLTDMYSHFLLVQTITKKYKYHDGHETSPQELTEADREVLLKLGRLAFEHLEKGNIMFYQEDLEQCGLDVTEASVFSGVCTQIFKRESVIFQKTVYCFVHLSVQEFLAAVYMFHCYTNRNTKLLRGFLQDAKPEFSLWIFKQNKKKDPQISSLDDFLKRVMEKSLQSKNGHLDLFIRFLHGLSLQSNQRLLGGLLGQTETSPDTIQTVINNLKEMNTDEISPDRSINIFHCLMEMKDLSVHQEIQEFLQSGTRSKKKLSEIHCSALAYMLQMSEEVLEELDLKKYNTTDQGRRRLIPAVRNCRKARLYNCGLSETHCEVVASALKSNPSHLTELDLSVPAEVRFCQLQDSGVEQLCSGLQSPHCRLQTLRLKDCNLSEISCASLASALKSNPSHLTHLYLSGNKLQDSGVKQLCVFLQSPDCRLQTLGLERCSLSEISCASLASALKSNPSHLTELDLSGNNLQDSGVKQLCGFLQSPDCRLQTLRLDDCSLSEISCASLASALKSNPSHLTHLDLSGNSNLQDSGVKQLCGFLQSPDCRLQTLRLWGCSLSEISCASLASALKSNPSHLTHLDLSENNLQDSGVKQLCGFLQSPDCRLQTLGLMSCSLSKISCAFLVSALKSNPFHLTHLDLSSNNLQDSGVKQLCGFLQSPDCRLQTLKLGDCSLSEISCASLVSALKSNPSHLRELDFSRNNSLQDSGVKQLCGFLQSPDCSLQTVRLMSCSLSKISCASLASALKSNPSHLTELDLSLNSLQDSGVKQLCGFLQSPGCRLQTLSLMSCSVSKISCASLASALKSNPFHLTHLDLGLNNLQDSGVKQLCGFLQSPDCRLQTLRLSGCSVSKISCASLASALKSNPSHLTELDLSYNNLQHSGVKQLLDFVESPDCSLQTLRWRT</sequence>
<evidence type="ECO:0000256" key="8">
    <source>
        <dbReference type="ARBA" id="ARBA00022833"/>
    </source>
</evidence>
<dbReference type="InterPro" id="IPR032675">
    <property type="entry name" value="LRR_dom_sf"/>
</dbReference>
<dbReference type="PANTHER" id="PTHR24106">
    <property type="entry name" value="NACHT, LRR AND CARD DOMAINS-CONTAINING"/>
    <property type="match status" value="1"/>
</dbReference>
<dbReference type="Gene3D" id="3.40.50.300">
    <property type="entry name" value="P-loop containing nucleotide triphosphate hydrolases"/>
    <property type="match status" value="2"/>
</dbReference>
<evidence type="ECO:0000256" key="9">
    <source>
        <dbReference type="ARBA" id="ARBA00022840"/>
    </source>
</evidence>
<dbReference type="Pfam" id="PF13516">
    <property type="entry name" value="LRR_6"/>
    <property type="match status" value="11"/>
</dbReference>
<comment type="subcellular location">
    <subcellularLocation>
        <location evidence="1">Cytoplasm</location>
    </subcellularLocation>
</comment>
<feature type="region of interest" description="Disordered" evidence="11">
    <location>
        <begin position="954"/>
        <end position="1025"/>
    </location>
</feature>
<dbReference type="OrthoDB" id="120976at2759"/>
<dbReference type="SMART" id="SM00367">
    <property type="entry name" value="LRR_CC"/>
    <property type="match status" value="9"/>
</dbReference>
<proteinExistence type="predicted"/>
<organism evidence="14 15">
    <name type="scientific">Parambassis ranga</name>
    <name type="common">Indian glassy fish</name>
    <dbReference type="NCBI Taxonomy" id="210632"/>
    <lineage>
        <taxon>Eukaryota</taxon>
        <taxon>Metazoa</taxon>
        <taxon>Chordata</taxon>
        <taxon>Craniata</taxon>
        <taxon>Vertebrata</taxon>
        <taxon>Euteleostomi</taxon>
        <taxon>Actinopterygii</taxon>
        <taxon>Neopterygii</taxon>
        <taxon>Teleostei</taxon>
        <taxon>Neoteleostei</taxon>
        <taxon>Acanthomorphata</taxon>
        <taxon>Ovalentaria</taxon>
        <taxon>Ambassidae</taxon>
        <taxon>Parambassis</taxon>
    </lineage>
</organism>
<dbReference type="InterPro" id="IPR007111">
    <property type="entry name" value="NACHT_NTPase"/>
</dbReference>
<dbReference type="GO" id="GO:0005524">
    <property type="term" value="F:ATP binding"/>
    <property type="evidence" value="ECO:0007669"/>
    <property type="project" value="UniProtKB-KW"/>
</dbReference>
<dbReference type="GO" id="GO:0008270">
    <property type="term" value="F:zinc ion binding"/>
    <property type="evidence" value="ECO:0007669"/>
    <property type="project" value="UniProtKB-KW"/>
</dbReference>
<dbReference type="RefSeq" id="XP_028288078.1">
    <property type="nucleotide sequence ID" value="XM_028432277.1"/>
</dbReference>
<keyword evidence="3" id="KW-0433">Leucine-rich repeat</keyword>
<protein>
    <submittedName>
        <fullName evidence="15">Uncharacterized protein LOC114452823 isoform X1</fullName>
    </submittedName>
</protein>
<dbReference type="SUPFAM" id="SSF57850">
    <property type="entry name" value="RING/U-box"/>
    <property type="match status" value="1"/>
</dbReference>
<keyword evidence="6" id="KW-0547">Nucleotide-binding</keyword>
<dbReference type="CDD" id="cd00116">
    <property type="entry name" value="LRR_RI"/>
    <property type="match status" value="2"/>
</dbReference>
<dbReference type="GO" id="GO:0005737">
    <property type="term" value="C:cytoplasm"/>
    <property type="evidence" value="ECO:0007669"/>
    <property type="project" value="UniProtKB-SubCell"/>
</dbReference>
<dbReference type="SUPFAM" id="SSF52047">
    <property type="entry name" value="RNI-like"/>
    <property type="match status" value="3"/>
</dbReference>
<reference evidence="15" key="1">
    <citation type="submission" date="2025-08" db="UniProtKB">
        <authorList>
            <consortium name="RefSeq"/>
        </authorList>
    </citation>
    <scope>IDENTIFICATION</scope>
</reference>
<dbReference type="InterPro" id="IPR027417">
    <property type="entry name" value="P-loop_NTPase"/>
</dbReference>
<evidence type="ECO:0000256" key="5">
    <source>
        <dbReference type="ARBA" id="ARBA00022737"/>
    </source>
</evidence>
<dbReference type="InterPro" id="IPR006553">
    <property type="entry name" value="Leu-rich_rpt_Cys-con_subtyp"/>
</dbReference>
<evidence type="ECO:0000256" key="1">
    <source>
        <dbReference type="ARBA" id="ARBA00004496"/>
    </source>
</evidence>
<evidence type="ECO:0000313" key="14">
    <source>
        <dbReference type="Proteomes" id="UP000515145"/>
    </source>
</evidence>
<evidence type="ECO:0000256" key="2">
    <source>
        <dbReference type="ARBA" id="ARBA00022490"/>
    </source>
</evidence>
<dbReference type="Pfam" id="PF17779">
    <property type="entry name" value="WHD_NOD2"/>
    <property type="match status" value="2"/>
</dbReference>
<keyword evidence="5" id="KW-0677">Repeat</keyword>
<dbReference type="FunFam" id="3.40.50.300:FF:001524">
    <property type="entry name" value="Si:dkey-126g1.7"/>
    <property type="match status" value="2"/>
</dbReference>
<feature type="region of interest" description="Disordered" evidence="11">
    <location>
        <begin position="1"/>
        <end position="173"/>
    </location>
</feature>
<evidence type="ECO:0000259" key="13">
    <source>
        <dbReference type="PROSITE" id="PS50837"/>
    </source>
</evidence>
<dbReference type="Pfam" id="PF14484">
    <property type="entry name" value="FISNA"/>
    <property type="match status" value="2"/>
</dbReference>
<dbReference type="Pfam" id="PF05729">
    <property type="entry name" value="NACHT"/>
    <property type="match status" value="2"/>
</dbReference>
<dbReference type="PROSITE" id="PS50089">
    <property type="entry name" value="ZF_RING_2"/>
    <property type="match status" value="1"/>
</dbReference>
<keyword evidence="8" id="KW-0862">Zinc</keyword>
<dbReference type="InterPro" id="IPR041075">
    <property type="entry name" value="NOD1/2_WH"/>
</dbReference>
<feature type="region of interest" description="Disordered" evidence="11">
    <location>
        <begin position="1037"/>
        <end position="1056"/>
    </location>
</feature>
<gene>
    <name evidence="15" type="primary">LOC114452823</name>
</gene>